<evidence type="ECO:0000256" key="2">
    <source>
        <dbReference type="SAM" id="Phobius"/>
    </source>
</evidence>
<gene>
    <name evidence="3" type="ORF">JAAARDRAFT_310037</name>
</gene>
<keyword evidence="2" id="KW-0812">Transmembrane</keyword>
<evidence type="ECO:0000313" key="4">
    <source>
        <dbReference type="Proteomes" id="UP000027265"/>
    </source>
</evidence>
<dbReference type="InParanoid" id="A0A067PYJ7"/>
<keyword evidence="2" id="KW-1133">Transmembrane helix</keyword>
<evidence type="ECO:0000313" key="3">
    <source>
        <dbReference type="EMBL" id="KDQ56357.1"/>
    </source>
</evidence>
<keyword evidence="2" id="KW-0472">Membrane</keyword>
<feature type="transmembrane region" description="Helical" evidence="2">
    <location>
        <begin position="34"/>
        <end position="57"/>
    </location>
</feature>
<dbReference type="AlphaFoldDB" id="A0A067PYJ7"/>
<feature type="region of interest" description="Disordered" evidence="1">
    <location>
        <begin position="98"/>
        <end position="125"/>
    </location>
</feature>
<accession>A0A067PYJ7</accession>
<name>A0A067PYJ7_9AGAM</name>
<proteinExistence type="predicted"/>
<dbReference type="EMBL" id="KL197722">
    <property type="protein sequence ID" value="KDQ56357.1"/>
    <property type="molecule type" value="Genomic_DNA"/>
</dbReference>
<protein>
    <submittedName>
        <fullName evidence="3">Uncharacterized protein</fullName>
    </submittedName>
</protein>
<sequence length="125" mass="14187">MTFIKSVDQDSTGLPRNPHFLEEIYWSPGTLSTLFAFGFINQICSSLLLLQFVVYSVSSFRRLTLRQPPGTFPPHTERHDHQLKLLKFEIYAITSSNNDQVTAPPTPFSVSRRILPSPNNAGTHR</sequence>
<evidence type="ECO:0000256" key="1">
    <source>
        <dbReference type="SAM" id="MobiDB-lite"/>
    </source>
</evidence>
<dbReference type="HOGENOM" id="CLU_1992947_0_0_1"/>
<organism evidence="3 4">
    <name type="scientific">Jaapia argillacea MUCL 33604</name>
    <dbReference type="NCBI Taxonomy" id="933084"/>
    <lineage>
        <taxon>Eukaryota</taxon>
        <taxon>Fungi</taxon>
        <taxon>Dikarya</taxon>
        <taxon>Basidiomycota</taxon>
        <taxon>Agaricomycotina</taxon>
        <taxon>Agaricomycetes</taxon>
        <taxon>Agaricomycetidae</taxon>
        <taxon>Jaapiales</taxon>
        <taxon>Jaapiaceae</taxon>
        <taxon>Jaapia</taxon>
    </lineage>
</organism>
<reference evidence="4" key="1">
    <citation type="journal article" date="2014" name="Proc. Natl. Acad. Sci. U.S.A.">
        <title>Extensive sampling of basidiomycete genomes demonstrates inadequacy of the white-rot/brown-rot paradigm for wood decay fungi.</title>
        <authorList>
            <person name="Riley R."/>
            <person name="Salamov A.A."/>
            <person name="Brown D.W."/>
            <person name="Nagy L.G."/>
            <person name="Floudas D."/>
            <person name="Held B.W."/>
            <person name="Levasseur A."/>
            <person name="Lombard V."/>
            <person name="Morin E."/>
            <person name="Otillar R."/>
            <person name="Lindquist E.A."/>
            <person name="Sun H."/>
            <person name="LaButti K.M."/>
            <person name="Schmutz J."/>
            <person name="Jabbour D."/>
            <person name="Luo H."/>
            <person name="Baker S.E."/>
            <person name="Pisabarro A.G."/>
            <person name="Walton J.D."/>
            <person name="Blanchette R.A."/>
            <person name="Henrissat B."/>
            <person name="Martin F."/>
            <person name="Cullen D."/>
            <person name="Hibbett D.S."/>
            <person name="Grigoriev I.V."/>
        </authorList>
    </citation>
    <scope>NUCLEOTIDE SEQUENCE [LARGE SCALE GENOMIC DNA]</scope>
    <source>
        <strain evidence="4">MUCL 33604</strain>
    </source>
</reference>
<dbReference type="Proteomes" id="UP000027265">
    <property type="component" value="Unassembled WGS sequence"/>
</dbReference>
<keyword evidence="4" id="KW-1185">Reference proteome</keyword>